<evidence type="ECO:0000313" key="5">
    <source>
        <dbReference type="Proteomes" id="UP000054481"/>
    </source>
</evidence>
<sequence>MLSLRSAVLAAVVVLVGTVQAADKTIDPSTVPLSTRLSWCANEKDTCPLICQQVEPRTTLVNDCDPRKLTYGCLCGNNQRPNVSEYTLTLPYFICQEWGNQCVKNCNGANQCAADCREKNPCGATSPRRENKTTSTVKPSASQTDDGNTLFTGNPGDSSGDKKGAGLTLEVGRTYGMALVLTGLFAGFALL</sequence>
<feature type="region of interest" description="Disordered" evidence="1">
    <location>
        <begin position="121"/>
        <end position="163"/>
    </location>
</feature>
<reference evidence="4 5" key="1">
    <citation type="journal article" date="2014" name="Genome Biol. Evol.">
        <title>Comparative genomics and transcriptomics analyses reveal divergent lifestyle features of nematode endoparasitic fungus Hirsutella minnesotensis.</title>
        <authorList>
            <person name="Lai Y."/>
            <person name="Liu K."/>
            <person name="Zhang X."/>
            <person name="Zhang X."/>
            <person name="Li K."/>
            <person name="Wang N."/>
            <person name="Shu C."/>
            <person name="Wu Y."/>
            <person name="Wang C."/>
            <person name="Bushley K.E."/>
            <person name="Xiang M."/>
            <person name="Liu X."/>
        </authorList>
    </citation>
    <scope>NUCLEOTIDE SEQUENCE [LARGE SCALE GENOMIC DNA]</scope>
    <source>
        <strain evidence="4 5">3608</strain>
    </source>
</reference>
<dbReference type="OrthoDB" id="2439692at2759"/>
<feature type="compositionally biased region" description="Polar residues" evidence="1">
    <location>
        <begin position="133"/>
        <end position="157"/>
    </location>
</feature>
<accession>A0A0F8A6F5</accession>
<feature type="domain" description="DUF7707" evidence="3">
    <location>
        <begin position="25"/>
        <end position="127"/>
    </location>
</feature>
<evidence type="ECO:0000259" key="3">
    <source>
        <dbReference type="Pfam" id="PF24808"/>
    </source>
</evidence>
<dbReference type="EMBL" id="KQ030509">
    <property type="protein sequence ID" value="KJZ76989.1"/>
    <property type="molecule type" value="Genomic_DNA"/>
</dbReference>
<dbReference type="Proteomes" id="UP000054481">
    <property type="component" value="Unassembled WGS sequence"/>
</dbReference>
<gene>
    <name evidence="4" type="ORF">HIM_03866</name>
</gene>
<keyword evidence="5" id="KW-1185">Reference proteome</keyword>
<dbReference type="PANTHER" id="PTHR38118:SF2">
    <property type="entry name" value="CDP-ALCOHOL PHOSPHATIDYLTRANSFERASE PROTEIN"/>
    <property type="match status" value="1"/>
</dbReference>
<dbReference type="PANTHER" id="PTHR38118">
    <property type="entry name" value="ANCHORED CELL WALL PROTEIN 11-RELATED"/>
    <property type="match status" value="1"/>
</dbReference>
<keyword evidence="2" id="KW-0732">Signal</keyword>
<feature type="signal peptide" evidence="2">
    <location>
        <begin position="1"/>
        <end position="21"/>
    </location>
</feature>
<evidence type="ECO:0000256" key="1">
    <source>
        <dbReference type="SAM" id="MobiDB-lite"/>
    </source>
</evidence>
<organism evidence="4 5">
    <name type="scientific">Hirsutella minnesotensis 3608</name>
    <dbReference type="NCBI Taxonomy" id="1043627"/>
    <lineage>
        <taxon>Eukaryota</taxon>
        <taxon>Fungi</taxon>
        <taxon>Dikarya</taxon>
        <taxon>Ascomycota</taxon>
        <taxon>Pezizomycotina</taxon>
        <taxon>Sordariomycetes</taxon>
        <taxon>Hypocreomycetidae</taxon>
        <taxon>Hypocreales</taxon>
        <taxon>Ophiocordycipitaceae</taxon>
        <taxon>Hirsutella</taxon>
    </lineage>
</organism>
<dbReference type="AlphaFoldDB" id="A0A0F8A6F5"/>
<name>A0A0F8A6F5_9HYPO</name>
<evidence type="ECO:0000256" key="2">
    <source>
        <dbReference type="SAM" id="SignalP"/>
    </source>
</evidence>
<dbReference type="Pfam" id="PF24808">
    <property type="entry name" value="DUF7707"/>
    <property type="match status" value="1"/>
</dbReference>
<protein>
    <recommendedName>
        <fullName evidence="3">DUF7707 domain-containing protein</fullName>
    </recommendedName>
</protein>
<evidence type="ECO:0000313" key="4">
    <source>
        <dbReference type="EMBL" id="KJZ76989.1"/>
    </source>
</evidence>
<feature type="chain" id="PRO_5002526895" description="DUF7707 domain-containing protein" evidence="2">
    <location>
        <begin position="22"/>
        <end position="191"/>
    </location>
</feature>
<proteinExistence type="predicted"/>
<dbReference type="InterPro" id="IPR056124">
    <property type="entry name" value="DUF7707"/>
</dbReference>